<evidence type="ECO:0000313" key="2">
    <source>
        <dbReference type="Proteomes" id="UP000008555"/>
    </source>
</evidence>
<protein>
    <recommendedName>
        <fullName evidence="3">Condensation domain-containing protein</fullName>
    </recommendedName>
</protein>
<accession>A9KEM3</accession>
<evidence type="ECO:0000313" key="1">
    <source>
        <dbReference type="EMBL" id="ABS78502.1"/>
    </source>
</evidence>
<name>A9KEM3_COXBN</name>
<dbReference type="InterPro" id="IPR023213">
    <property type="entry name" value="CAT-like_dom_sf"/>
</dbReference>
<organism evidence="1 2">
    <name type="scientific">Coxiella burnetii (strain Dugway 5J108-111)</name>
    <dbReference type="NCBI Taxonomy" id="434922"/>
    <lineage>
        <taxon>Bacteria</taxon>
        <taxon>Pseudomonadati</taxon>
        <taxon>Pseudomonadota</taxon>
        <taxon>Gammaproteobacteria</taxon>
        <taxon>Legionellales</taxon>
        <taxon>Coxiellaceae</taxon>
        <taxon>Coxiella</taxon>
    </lineage>
</organism>
<dbReference type="AlphaFoldDB" id="A9KEM3"/>
<dbReference type="PANTHER" id="PTHR28037">
    <property type="entry name" value="ALCOHOL O-ACETYLTRANSFERASE 1-RELATED"/>
    <property type="match status" value="1"/>
</dbReference>
<dbReference type="InterPro" id="IPR052058">
    <property type="entry name" value="Alcohol_O-acetyltransferase"/>
</dbReference>
<sequence length="415" mass="48290">MFRLLKENELNCVEKIDFLRHYLIEHNSVLALGFCIEIPDDKLIQSLKLFKEKHKIFNSTIELNDGIQLKEHPEKEIIFQNKGEIINNKQLYDLMYEEFRKAFDPQKELMLRLTKATYNNLCVLIFSIDHIIVDGMSFVYFISDFIKIMTSPNVANTSKTHTLNRPDVLNLSPDENRALDENIKRVLSGPPVKKFTGMEFIHIEVNATDTLTLVERCKKYQVSIHNAVLTAMASALIVYYGQSQMTINFRTAFNLRSLLKTKLEDSLGDYHSEINTLLVVSKSINFWEIAKYLNRDIEENISKNTPFEKLKSSISDIEKAKDLTAYKELKKLNFPTISISSRKIILPKSAEFLKFSFGIGPYNYSNNPNYFTYQAINHLFEDKLRLTFEYDAKHLTKVQINFLVHHTLNFLLKSE</sequence>
<dbReference type="Proteomes" id="UP000008555">
    <property type="component" value="Chromosome"/>
</dbReference>
<gene>
    <name evidence="1" type="ordered locus">CBUD_1928</name>
</gene>
<dbReference type="RefSeq" id="WP_011997323.1">
    <property type="nucleotide sequence ID" value="NC_009727.1"/>
</dbReference>
<evidence type="ECO:0008006" key="3">
    <source>
        <dbReference type="Google" id="ProtNLM"/>
    </source>
</evidence>
<proteinExistence type="predicted"/>
<dbReference type="HOGENOM" id="CLU_661769_0_0_6"/>
<dbReference type="Gene3D" id="3.30.559.30">
    <property type="entry name" value="Nonribosomal peptide synthetase, condensation domain"/>
    <property type="match status" value="1"/>
</dbReference>
<dbReference type="EMBL" id="CP000733">
    <property type="protein sequence ID" value="ABS78502.1"/>
    <property type="molecule type" value="Genomic_DNA"/>
</dbReference>
<reference evidence="1 2" key="1">
    <citation type="journal article" date="2009" name="Infect. Immun.">
        <title>Comparative genomics reveal extensive transposon-mediated genomic plasticity and diversity among potential effector proteins within the genus Coxiella.</title>
        <authorList>
            <person name="Beare P.A."/>
            <person name="Unsworth N."/>
            <person name="Andoh M."/>
            <person name="Voth D.E."/>
            <person name="Omsland A."/>
            <person name="Gilk S.D."/>
            <person name="Williams K.P."/>
            <person name="Sobral B.W."/>
            <person name="Kupko J.J.III."/>
            <person name="Porcella S.F."/>
            <person name="Samuel J.E."/>
            <person name="Heinzen R.A."/>
        </authorList>
    </citation>
    <scope>NUCLEOTIDE SEQUENCE [LARGE SCALE GENOMIC DNA]</scope>
    <source>
        <strain evidence="1 2">Dugway 5J108-111</strain>
    </source>
</reference>
<dbReference type="PANTHER" id="PTHR28037:SF1">
    <property type="entry name" value="ALCOHOL O-ACETYLTRANSFERASE 1-RELATED"/>
    <property type="match status" value="1"/>
</dbReference>
<dbReference type="KEGG" id="cbd:CBUD_1928"/>
<dbReference type="Gene3D" id="3.30.559.10">
    <property type="entry name" value="Chloramphenicol acetyltransferase-like domain"/>
    <property type="match status" value="1"/>
</dbReference>
<dbReference type="SUPFAM" id="SSF52777">
    <property type="entry name" value="CoA-dependent acyltransferases"/>
    <property type="match status" value="2"/>
</dbReference>